<dbReference type="InterPro" id="IPR035901">
    <property type="entry name" value="GIY-YIG_endonuc_sf"/>
</dbReference>
<dbReference type="InterPro" id="IPR000305">
    <property type="entry name" value="GIY-YIG_endonuc"/>
</dbReference>
<dbReference type="FunFam" id="3.40.1440.10:FF:000001">
    <property type="entry name" value="UvrABC system protein C"/>
    <property type="match status" value="1"/>
</dbReference>
<dbReference type="Gene3D" id="1.10.150.20">
    <property type="entry name" value="5' to 3' exonuclease, C-terminal subdomain"/>
    <property type="match status" value="1"/>
</dbReference>
<keyword evidence="11" id="KW-1185">Reference proteome</keyword>
<evidence type="ECO:0000259" key="7">
    <source>
        <dbReference type="PROSITE" id="PS50151"/>
    </source>
</evidence>
<dbReference type="Proteomes" id="UP000232227">
    <property type="component" value="Chromosome"/>
</dbReference>
<dbReference type="Gene3D" id="3.40.1440.10">
    <property type="entry name" value="GIY-YIG endonuclease"/>
    <property type="match status" value="1"/>
</dbReference>
<dbReference type="KEGG" id="mlac:CP520_00565"/>
<feature type="domain" description="UvrC family homology region profile" evidence="9">
    <location>
        <begin position="253"/>
        <end position="470"/>
    </location>
</feature>
<keyword evidence="4 6" id="KW-0267">Excision nuclease</keyword>
<evidence type="ECO:0000313" key="10">
    <source>
        <dbReference type="EMBL" id="ATG97814.1"/>
    </source>
</evidence>
<dbReference type="CDD" id="cd10434">
    <property type="entry name" value="GIY-YIG_UvrC_Cho"/>
    <property type="match status" value="1"/>
</dbReference>
<feature type="domain" description="UVR" evidence="7">
    <location>
        <begin position="201"/>
        <end position="236"/>
    </location>
</feature>
<evidence type="ECO:0000256" key="4">
    <source>
        <dbReference type="ARBA" id="ARBA00022881"/>
    </source>
</evidence>
<dbReference type="Gene3D" id="3.30.420.340">
    <property type="entry name" value="UvrC, RNAse H endonuclease domain"/>
    <property type="match status" value="1"/>
</dbReference>
<keyword evidence="3 6" id="KW-0228">DNA excision</keyword>
<dbReference type="GO" id="GO:0005737">
    <property type="term" value="C:cytoplasm"/>
    <property type="evidence" value="ECO:0007669"/>
    <property type="project" value="UniProtKB-SubCell"/>
</dbReference>
<dbReference type="PANTHER" id="PTHR30562">
    <property type="entry name" value="UVRC/OXIDOREDUCTASE"/>
    <property type="match status" value="1"/>
</dbReference>
<comment type="similarity">
    <text evidence="6">Belongs to the UvrC family.</text>
</comment>
<dbReference type="InterPro" id="IPR050066">
    <property type="entry name" value="UvrABC_protein_C"/>
</dbReference>
<dbReference type="GO" id="GO:0003677">
    <property type="term" value="F:DNA binding"/>
    <property type="evidence" value="ECO:0007669"/>
    <property type="project" value="UniProtKB-UniRule"/>
</dbReference>
<evidence type="ECO:0000313" key="11">
    <source>
        <dbReference type="Proteomes" id="UP000232227"/>
    </source>
</evidence>
<keyword evidence="1 6" id="KW-0963">Cytoplasm</keyword>
<gene>
    <name evidence="6" type="primary">uvrC</name>
    <name evidence="10" type="ORF">CP520_00565</name>
</gene>
<sequence length="598" mass="70010">MKTSYNSPELEAKVKNLPHKPGCYIYYNKEGKVIYVGKAKDLRKRVTSYFNRVQNIKTTRLVRDIADLRFFVVNNEAESFLLESNLIKKYRPRYNILLNDDKSYPYITITNEKDTQYRYVRKYDKRALRNYGPFPQGSNARSILRILERLFPLRRCKGNLGKPCIHYHIDQCSGACFKDVPREYYMEQIKHIDKFFKGNTKEVEENLKKKMYNASDNQQYEEAGRIKELLLSLDYALSKQEVTIDDDKNRDAIAYKLDDEKIVFVTLFYRSGHLLYKDESVHNYYGQDVEELVGNYINQIYQKNVLPDQIIVPDSIDLYQLEDKLKPIATHPITNKEISLYHLAEENAEEGLHQAHLKAQTVNNNEEKVLQDLQNLLHLPTFPQDIEMFDISNLGNDFVTGSCVVYKGGKPDRNSFRKYNIEIDEQDDASRLKNMLYRRYQKALVEERELPDLIIMDGGMNQVHAAKEILSSLDLDIPVIGLVKNNHHNTEKILDLNEQEVSLDKRSPIYNLLANIQTRVDTYAKSGFRQKQNRSFLTNELEHIKGLGKKKIQDLNKTYQTIGDMKKASYEELNQVVKNKETTKNLYNHLHNEDLENK</sequence>
<feature type="domain" description="GIY-YIG" evidence="8">
    <location>
        <begin position="19"/>
        <end position="96"/>
    </location>
</feature>
<comment type="function">
    <text evidence="6">The UvrABC repair system catalyzes the recognition and processing of DNA lesions. UvrC both incises the 5' and 3' sides of the lesion. The N-terminal half is responsible for the 3' incision and the C-terminal half is responsible for the 5' incision.</text>
</comment>
<dbReference type="HAMAP" id="MF_00203">
    <property type="entry name" value="UvrC"/>
    <property type="match status" value="1"/>
</dbReference>
<dbReference type="InterPro" id="IPR036876">
    <property type="entry name" value="UVR_dom_sf"/>
</dbReference>
<dbReference type="SUPFAM" id="SSF46600">
    <property type="entry name" value="C-terminal UvrC-binding domain of UvrB"/>
    <property type="match status" value="1"/>
</dbReference>
<dbReference type="InterPro" id="IPR001943">
    <property type="entry name" value="UVR_dom"/>
</dbReference>
<evidence type="ECO:0000256" key="3">
    <source>
        <dbReference type="ARBA" id="ARBA00022769"/>
    </source>
</evidence>
<dbReference type="GO" id="GO:0009432">
    <property type="term" value="P:SOS response"/>
    <property type="evidence" value="ECO:0007669"/>
    <property type="project" value="UniProtKB-UniRule"/>
</dbReference>
<reference evidence="10 11" key="1">
    <citation type="submission" date="2017-09" db="EMBL/GenBank/DDBJ databases">
        <title>SPAdes assembly of the Mesoplasma lactucae genome.</title>
        <authorList>
            <person name="Knight T.F."/>
            <person name="Rubinstein R."/>
            <person name="Citino T."/>
        </authorList>
    </citation>
    <scope>NUCLEOTIDE SEQUENCE [LARGE SCALE GENOMIC DNA]</scope>
    <source>
        <strain evidence="10 11">831-C4</strain>
    </source>
</reference>
<dbReference type="PANTHER" id="PTHR30562:SF1">
    <property type="entry name" value="UVRABC SYSTEM PROTEIN C"/>
    <property type="match status" value="1"/>
</dbReference>
<dbReference type="OrthoDB" id="9804933at2"/>
<dbReference type="PROSITE" id="PS50151">
    <property type="entry name" value="UVR"/>
    <property type="match status" value="1"/>
</dbReference>
<dbReference type="EMBL" id="CP023668">
    <property type="protein sequence ID" value="ATG97814.1"/>
    <property type="molecule type" value="Genomic_DNA"/>
</dbReference>
<evidence type="ECO:0000256" key="1">
    <source>
        <dbReference type="ARBA" id="ARBA00022490"/>
    </source>
</evidence>
<dbReference type="Pfam" id="PF02151">
    <property type="entry name" value="UVR"/>
    <property type="match status" value="1"/>
</dbReference>
<evidence type="ECO:0000259" key="8">
    <source>
        <dbReference type="PROSITE" id="PS50164"/>
    </source>
</evidence>
<dbReference type="InterPro" id="IPR038476">
    <property type="entry name" value="UvrC_RNase_H_dom_sf"/>
</dbReference>
<evidence type="ECO:0000256" key="2">
    <source>
        <dbReference type="ARBA" id="ARBA00022763"/>
    </source>
</evidence>
<dbReference type="Pfam" id="PF01541">
    <property type="entry name" value="GIY-YIG"/>
    <property type="match status" value="1"/>
</dbReference>
<dbReference type="InterPro" id="IPR001162">
    <property type="entry name" value="UvrC_RNase_H_dom"/>
</dbReference>
<dbReference type="SMART" id="SM00465">
    <property type="entry name" value="GIYc"/>
    <property type="match status" value="1"/>
</dbReference>
<dbReference type="GO" id="GO:0009381">
    <property type="term" value="F:excinuclease ABC activity"/>
    <property type="evidence" value="ECO:0007669"/>
    <property type="project" value="UniProtKB-UniRule"/>
</dbReference>
<dbReference type="NCBIfam" id="TIGR00194">
    <property type="entry name" value="uvrC"/>
    <property type="match status" value="1"/>
</dbReference>
<dbReference type="Pfam" id="PF22920">
    <property type="entry name" value="UvrC_RNaseH"/>
    <property type="match status" value="1"/>
</dbReference>
<evidence type="ECO:0000256" key="6">
    <source>
        <dbReference type="HAMAP-Rule" id="MF_00203"/>
    </source>
</evidence>
<dbReference type="PROSITE" id="PS50164">
    <property type="entry name" value="GIY_YIG"/>
    <property type="match status" value="1"/>
</dbReference>
<dbReference type="SUPFAM" id="SSF82771">
    <property type="entry name" value="GIY-YIG endonuclease"/>
    <property type="match status" value="1"/>
</dbReference>
<dbReference type="InterPro" id="IPR047296">
    <property type="entry name" value="GIY-YIG_UvrC_Cho"/>
</dbReference>
<organism evidence="10 11">
    <name type="scientific">Mesoplasma lactucae ATCC 49193</name>
    <dbReference type="NCBI Taxonomy" id="81460"/>
    <lineage>
        <taxon>Bacteria</taxon>
        <taxon>Bacillati</taxon>
        <taxon>Mycoplasmatota</taxon>
        <taxon>Mollicutes</taxon>
        <taxon>Entomoplasmatales</taxon>
        <taxon>Entomoplasmataceae</taxon>
        <taxon>Mesoplasma</taxon>
    </lineage>
</organism>
<dbReference type="InterPro" id="IPR004791">
    <property type="entry name" value="UvrC"/>
</dbReference>
<accession>A0A291ISU9</accession>
<proteinExistence type="inferred from homology"/>
<evidence type="ECO:0000256" key="5">
    <source>
        <dbReference type="ARBA" id="ARBA00023204"/>
    </source>
</evidence>
<comment type="subcellular location">
    <subcellularLocation>
        <location evidence="6">Cytoplasm</location>
    </subcellularLocation>
</comment>
<dbReference type="PROSITE" id="PS50165">
    <property type="entry name" value="UVRC"/>
    <property type="match status" value="1"/>
</dbReference>
<keyword evidence="2 6" id="KW-0227">DNA damage</keyword>
<dbReference type="Pfam" id="PF08459">
    <property type="entry name" value="UvrC_RNaseH_dom"/>
    <property type="match status" value="1"/>
</dbReference>
<evidence type="ECO:0000259" key="9">
    <source>
        <dbReference type="PROSITE" id="PS50165"/>
    </source>
</evidence>
<keyword evidence="6" id="KW-0742">SOS response</keyword>
<dbReference type="SUPFAM" id="SSF47781">
    <property type="entry name" value="RuvA domain 2-like"/>
    <property type="match status" value="1"/>
</dbReference>
<dbReference type="GO" id="GO:0006289">
    <property type="term" value="P:nucleotide-excision repair"/>
    <property type="evidence" value="ECO:0007669"/>
    <property type="project" value="UniProtKB-UniRule"/>
</dbReference>
<dbReference type="GO" id="GO:0009380">
    <property type="term" value="C:excinuclease repair complex"/>
    <property type="evidence" value="ECO:0007669"/>
    <property type="project" value="InterPro"/>
</dbReference>
<dbReference type="InterPro" id="IPR010994">
    <property type="entry name" value="RuvA_2-like"/>
</dbReference>
<keyword evidence="5 6" id="KW-0234">DNA repair</keyword>
<name>A0A291ISU9_9MOLU</name>
<comment type="subunit">
    <text evidence="6">Interacts with UvrB in an incision complex.</text>
</comment>
<dbReference type="AlphaFoldDB" id="A0A291ISU9"/>
<protein>
    <recommendedName>
        <fullName evidence="6">UvrABC system protein C</fullName>
        <shortName evidence="6">Protein UvrC</shortName>
    </recommendedName>
    <alternativeName>
        <fullName evidence="6">Excinuclease ABC subunit C</fullName>
    </alternativeName>
</protein>